<evidence type="ECO:0000256" key="1">
    <source>
        <dbReference type="ARBA" id="ARBA00023015"/>
    </source>
</evidence>
<evidence type="ECO:0000313" key="7">
    <source>
        <dbReference type="Proteomes" id="UP000198635"/>
    </source>
</evidence>
<feature type="domain" description="Bacteriophage CI repressor N-terminal" evidence="5">
    <location>
        <begin position="7"/>
        <end position="68"/>
    </location>
</feature>
<keyword evidence="1" id="KW-0805">Transcription regulation</keyword>
<sequence length="209" mass="22540">MKFDEFFQRVAKTTGISTQKELAALLGIDPAAITMAKGRGVPKSWGLTIAAAFGVNPGWLKTGTGPVYQNEQASTLLVPKVAARACAGGGSFELSDKIVDELPFDRSWLSKKGNPGQMVAMEVIGDSMSPELEPGDNILIDQSQNQVADNNLYVVGLADSIQVKRIQVRPGLVVLFSTNQRYSPVTLQGDEIDTLRVIGRVLWSSRAYA</sequence>
<name>A0A1I4A6Q2_9BACT</name>
<proteinExistence type="predicted"/>
<organism evidence="6 7">
    <name type="scientific">Desulfomicrobium apsheronum</name>
    <dbReference type="NCBI Taxonomy" id="52560"/>
    <lineage>
        <taxon>Bacteria</taxon>
        <taxon>Pseudomonadati</taxon>
        <taxon>Thermodesulfobacteriota</taxon>
        <taxon>Desulfovibrionia</taxon>
        <taxon>Desulfovibrionales</taxon>
        <taxon>Desulfomicrobiaceae</taxon>
        <taxon>Desulfomicrobium</taxon>
    </lineage>
</organism>
<dbReference type="InterPro" id="IPR010744">
    <property type="entry name" value="Phage_CI_N"/>
</dbReference>
<dbReference type="InterPro" id="IPR015927">
    <property type="entry name" value="Peptidase_S24_S26A/B/C"/>
</dbReference>
<evidence type="ECO:0000259" key="4">
    <source>
        <dbReference type="Pfam" id="PF00717"/>
    </source>
</evidence>
<dbReference type="AlphaFoldDB" id="A0A1I4A6Q2"/>
<dbReference type="CDD" id="cd06529">
    <property type="entry name" value="S24_LexA-like"/>
    <property type="match status" value="1"/>
</dbReference>
<dbReference type="Gene3D" id="2.10.109.10">
    <property type="entry name" value="Umud Fragment, subunit A"/>
    <property type="match status" value="1"/>
</dbReference>
<dbReference type="Gene3D" id="1.10.260.40">
    <property type="entry name" value="lambda repressor-like DNA-binding domains"/>
    <property type="match status" value="1"/>
</dbReference>
<evidence type="ECO:0000256" key="3">
    <source>
        <dbReference type="ARBA" id="ARBA00023163"/>
    </source>
</evidence>
<keyword evidence="3" id="KW-0804">Transcription</keyword>
<dbReference type="CDD" id="cd00093">
    <property type="entry name" value="HTH_XRE"/>
    <property type="match status" value="1"/>
</dbReference>
<keyword evidence="2" id="KW-0238">DNA-binding</keyword>
<dbReference type="GO" id="GO:0003677">
    <property type="term" value="F:DNA binding"/>
    <property type="evidence" value="ECO:0007669"/>
    <property type="project" value="UniProtKB-KW"/>
</dbReference>
<dbReference type="InterPro" id="IPR036286">
    <property type="entry name" value="LexA/Signal_pep-like_sf"/>
</dbReference>
<keyword evidence="7" id="KW-1185">Reference proteome</keyword>
<reference evidence="7" key="1">
    <citation type="submission" date="2016-10" db="EMBL/GenBank/DDBJ databases">
        <authorList>
            <person name="Varghese N."/>
            <person name="Submissions S."/>
        </authorList>
    </citation>
    <scope>NUCLEOTIDE SEQUENCE [LARGE SCALE GENOMIC DNA]</scope>
    <source>
        <strain evidence="7">DSM 5918</strain>
    </source>
</reference>
<evidence type="ECO:0000259" key="5">
    <source>
        <dbReference type="Pfam" id="PF07022"/>
    </source>
</evidence>
<dbReference type="SUPFAM" id="SSF51306">
    <property type="entry name" value="LexA/Signal peptidase"/>
    <property type="match status" value="1"/>
</dbReference>
<dbReference type="STRING" id="52560.SAMN04488082_13017"/>
<feature type="domain" description="Peptidase S24/S26A/S26B/S26C" evidence="4">
    <location>
        <begin position="83"/>
        <end position="201"/>
    </location>
</feature>
<dbReference type="Proteomes" id="UP000198635">
    <property type="component" value="Unassembled WGS sequence"/>
</dbReference>
<dbReference type="Pfam" id="PF00717">
    <property type="entry name" value="Peptidase_S24"/>
    <property type="match status" value="1"/>
</dbReference>
<dbReference type="GO" id="GO:0045892">
    <property type="term" value="P:negative regulation of DNA-templated transcription"/>
    <property type="evidence" value="ECO:0007669"/>
    <property type="project" value="InterPro"/>
</dbReference>
<evidence type="ECO:0000313" key="6">
    <source>
        <dbReference type="EMBL" id="SFK52038.1"/>
    </source>
</evidence>
<dbReference type="RefSeq" id="WP_092379535.1">
    <property type="nucleotide sequence ID" value="NZ_FORX01000030.1"/>
</dbReference>
<dbReference type="InterPro" id="IPR039418">
    <property type="entry name" value="LexA-like"/>
</dbReference>
<accession>A0A1I4A6Q2</accession>
<protein>
    <submittedName>
        <fullName evidence="6">Phage repressor protein C, contains Cro/C1-type HTH and peptisase s24 domains</fullName>
    </submittedName>
</protein>
<evidence type="ECO:0000256" key="2">
    <source>
        <dbReference type="ARBA" id="ARBA00023125"/>
    </source>
</evidence>
<dbReference type="PANTHER" id="PTHR40661">
    <property type="match status" value="1"/>
</dbReference>
<gene>
    <name evidence="6" type="ORF">SAMN04488082_13017</name>
</gene>
<dbReference type="InterPro" id="IPR001387">
    <property type="entry name" value="Cro/C1-type_HTH"/>
</dbReference>
<dbReference type="Pfam" id="PF07022">
    <property type="entry name" value="Phage_CI_repr"/>
    <property type="match status" value="1"/>
</dbReference>
<dbReference type="EMBL" id="FORX01000030">
    <property type="protein sequence ID" value="SFK52038.1"/>
    <property type="molecule type" value="Genomic_DNA"/>
</dbReference>
<dbReference type="InterPro" id="IPR010982">
    <property type="entry name" value="Lambda_DNA-bd_dom_sf"/>
</dbReference>
<dbReference type="PANTHER" id="PTHR40661:SF3">
    <property type="entry name" value="FELS-1 PROPHAGE TRANSCRIPTIONAL REGULATOR"/>
    <property type="match status" value="1"/>
</dbReference>
<dbReference type="OrthoDB" id="5363392at2"/>